<feature type="region of interest" description="Disordered" evidence="22">
    <location>
        <begin position="1"/>
        <end position="29"/>
    </location>
</feature>
<evidence type="ECO:0000313" key="25">
    <source>
        <dbReference type="Proteomes" id="UP000305887"/>
    </source>
</evidence>
<keyword evidence="25" id="KW-1185">Reference proteome</keyword>
<keyword evidence="11" id="KW-0808">Transferase</keyword>
<dbReference type="Gene3D" id="3.30.450.20">
    <property type="entry name" value="PAS domain"/>
    <property type="match status" value="3"/>
</dbReference>
<keyword evidence="18" id="KW-0157">Chromophore</keyword>
<protein>
    <recommendedName>
        <fullName evidence="3">histidine kinase</fullName>
        <ecNumber evidence="3">2.7.13.3</ecNumber>
    </recommendedName>
</protein>
<evidence type="ECO:0000256" key="5">
    <source>
        <dbReference type="ARBA" id="ARBA00022519"/>
    </source>
</evidence>
<evidence type="ECO:0000256" key="8">
    <source>
        <dbReference type="ARBA" id="ARBA00022606"/>
    </source>
</evidence>
<keyword evidence="13" id="KW-0677">Repeat</keyword>
<evidence type="ECO:0000313" key="24">
    <source>
        <dbReference type="EMBL" id="TNC49551.1"/>
    </source>
</evidence>
<evidence type="ECO:0000256" key="12">
    <source>
        <dbReference type="ARBA" id="ARBA00022692"/>
    </source>
</evidence>
<accession>A0A5C4N015</accession>
<keyword evidence="7" id="KW-0597">Phosphoprotein</keyword>
<feature type="domain" description="PAC" evidence="23">
    <location>
        <begin position="357"/>
        <end position="409"/>
    </location>
</feature>
<proteinExistence type="predicted"/>
<dbReference type="SUPFAM" id="SSF55874">
    <property type="entry name" value="ATPase domain of HSP90 chaperone/DNA topoisomerase II/histidine kinase"/>
    <property type="match status" value="1"/>
</dbReference>
<evidence type="ECO:0000256" key="13">
    <source>
        <dbReference type="ARBA" id="ARBA00022737"/>
    </source>
</evidence>
<evidence type="ECO:0000256" key="21">
    <source>
        <dbReference type="ARBA" id="ARBA00023170"/>
    </source>
</evidence>
<keyword evidence="9" id="KW-0285">Flavoprotein</keyword>
<evidence type="ECO:0000256" key="6">
    <source>
        <dbReference type="ARBA" id="ARBA00022543"/>
    </source>
</evidence>
<sequence length="607" mass="65151">MPQQRSGQGTGPRAAAPEQGAPGRSGASPPLPIHLATLLQVPGLAVWQWEVATNRVDWNESLRRLYGVIAGPTDDLSFLAFVHPEDRERVDAETVSYVSEASSFSHEFRIIRPDGEVRWILDRGVVERGEDGSALRLVGVNFDVTAERQAQERAAVVERRATLASRIAGFVTWEIDAETTEVIYETGLATMFGMPAGRAARRVDDFGTCIHPEDLPATMAALASAKVPGGRYEAEFRVGSPEAGWRWLRGCGEGVATPKGLSIVGFNVDITAEREAQAALQASEAFVRSILDSSPDCIKVLSLKGGLELFSQGGLGLMEVDDYERQLHGAEWASLWSPEEQPKARAALAMALAGGTGRFQAFLPTLKGTPRWWDVSVSPIPGPEGAPEKLLAISRDITELHRAEEARQLLVEELDHRLKNLFTIAAGMVNMTARTARSPAEMASALSGRLLALSRAHNLIRAAVKASAKGGESARLADLVGVVVEPYLEAGADRVRVDGPALRAGPKAATSLALVLHELATNAAKYGALSNPEGSLEVTWGVQDDALILTWQEQGGPTITSPPVRKGFGSQLARLGITGQLGGTMVHDWQPAGVLIRLQIPLEQIVR</sequence>
<keyword evidence="20" id="KW-0472">Membrane</keyword>
<dbReference type="InterPro" id="IPR036890">
    <property type="entry name" value="HATPase_C_sf"/>
</dbReference>
<evidence type="ECO:0000256" key="22">
    <source>
        <dbReference type="SAM" id="MobiDB-lite"/>
    </source>
</evidence>
<evidence type="ECO:0000256" key="10">
    <source>
        <dbReference type="ARBA" id="ARBA00022643"/>
    </source>
</evidence>
<feature type="domain" description="PAC" evidence="23">
    <location>
        <begin position="104"/>
        <end position="156"/>
    </location>
</feature>
<evidence type="ECO:0000259" key="23">
    <source>
        <dbReference type="PROSITE" id="PS50113"/>
    </source>
</evidence>
<dbReference type="Pfam" id="PF07536">
    <property type="entry name" value="HWE_HK"/>
    <property type="match status" value="1"/>
</dbReference>
<dbReference type="InterPro" id="IPR001610">
    <property type="entry name" value="PAC"/>
</dbReference>
<evidence type="ECO:0000256" key="7">
    <source>
        <dbReference type="ARBA" id="ARBA00022553"/>
    </source>
</evidence>
<gene>
    <name evidence="24" type="ORF">FHG66_10545</name>
</gene>
<dbReference type="GO" id="GO:0005886">
    <property type="term" value="C:plasma membrane"/>
    <property type="evidence" value="ECO:0007669"/>
    <property type="project" value="UniProtKB-SubCell"/>
</dbReference>
<dbReference type="InterPro" id="IPR000700">
    <property type="entry name" value="PAS-assoc_C"/>
</dbReference>
<comment type="catalytic activity">
    <reaction evidence="1">
        <text>ATP + protein L-histidine = ADP + protein N-phospho-L-histidine.</text>
        <dbReference type="EC" id="2.7.13.3"/>
    </reaction>
</comment>
<dbReference type="PANTHER" id="PTHR41523">
    <property type="entry name" value="TWO-COMPONENT SYSTEM SENSOR PROTEIN"/>
    <property type="match status" value="1"/>
</dbReference>
<keyword evidence="19" id="KW-0843">Virulence</keyword>
<evidence type="ECO:0000256" key="2">
    <source>
        <dbReference type="ARBA" id="ARBA00004429"/>
    </source>
</evidence>
<comment type="subcellular location">
    <subcellularLocation>
        <location evidence="2">Cell inner membrane</location>
        <topology evidence="2">Multi-pass membrane protein</topology>
    </subcellularLocation>
</comment>
<keyword evidence="6" id="KW-0600">Photoreceptor protein</keyword>
<evidence type="ECO:0000256" key="20">
    <source>
        <dbReference type="ARBA" id="ARBA00023136"/>
    </source>
</evidence>
<dbReference type="NCBIfam" id="TIGR00229">
    <property type="entry name" value="sensory_box"/>
    <property type="match status" value="2"/>
</dbReference>
<dbReference type="Gene3D" id="3.30.565.10">
    <property type="entry name" value="Histidine kinase-like ATPase, C-terminal domain"/>
    <property type="match status" value="1"/>
</dbReference>
<dbReference type="Gene3D" id="2.10.70.100">
    <property type="match status" value="1"/>
</dbReference>
<dbReference type="Pfam" id="PF08447">
    <property type="entry name" value="PAS_3"/>
    <property type="match status" value="2"/>
</dbReference>
<dbReference type="SUPFAM" id="SSF55785">
    <property type="entry name" value="PYP-like sensor domain (PAS domain)"/>
    <property type="match status" value="3"/>
</dbReference>
<dbReference type="PANTHER" id="PTHR41523:SF8">
    <property type="entry name" value="ETHYLENE RESPONSE SENSOR PROTEIN"/>
    <property type="match status" value="1"/>
</dbReference>
<dbReference type="SMART" id="SM00911">
    <property type="entry name" value="HWE_HK"/>
    <property type="match status" value="1"/>
</dbReference>
<dbReference type="PROSITE" id="PS50113">
    <property type="entry name" value="PAC"/>
    <property type="match status" value="2"/>
</dbReference>
<dbReference type="FunFam" id="2.10.70.100:FF:000001">
    <property type="entry name" value="Sensory transduction histidine kinase"/>
    <property type="match status" value="1"/>
</dbReference>
<keyword evidence="4" id="KW-1003">Cell membrane</keyword>
<name>A0A5C4N015_9RHOB</name>
<keyword evidence="16" id="KW-0067">ATP-binding</keyword>
<reference evidence="24 25" key="1">
    <citation type="submission" date="2019-06" db="EMBL/GenBank/DDBJ databases">
        <title>YIM 131921 draft genome.</title>
        <authorList>
            <person name="Jiang L."/>
        </authorList>
    </citation>
    <scope>NUCLEOTIDE SEQUENCE [LARGE SCALE GENOMIC DNA]</scope>
    <source>
        <strain evidence="24 25">YIM 131921</strain>
    </source>
</reference>
<comment type="caution">
    <text evidence="24">The sequence shown here is derived from an EMBL/GenBank/DDBJ whole genome shotgun (WGS) entry which is preliminary data.</text>
</comment>
<dbReference type="AlphaFoldDB" id="A0A5C4N015"/>
<keyword evidence="17" id="KW-1133">Transmembrane helix</keyword>
<dbReference type="InterPro" id="IPR011102">
    <property type="entry name" value="Sig_transdc_His_kinase_HWE"/>
</dbReference>
<evidence type="ECO:0000256" key="3">
    <source>
        <dbReference type="ARBA" id="ARBA00012438"/>
    </source>
</evidence>
<keyword evidence="21" id="KW-0675">Receptor</keyword>
<evidence type="ECO:0000256" key="18">
    <source>
        <dbReference type="ARBA" id="ARBA00022991"/>
    </source>
</evidence>
<dbReference type="SMART" id="SM00091">
    <property type="entry name" value="PAS"/>
    <property type="match status" value="2"/>
</dbReference>
<dbReference type="Proteomes" id="UP000305887">
    <property type="component" value="Unassembled WGS sequence"/>
</dbReference>
<dbReference type="GO" id="GO:0005524">
    <property type="term" value="F:ATP binding"/>
    <property type="evidence" value="ECO:0007669"/>
    <property type="project" value="UniProtKB-KW"/>
</dbReference>
<keyword evidence="12" id="KW-0812">Transmembrane</keyword>
<evidence type="ECO:0000256" key="15">
    <source>
        <dbReference type="ARBA" id="ARBA00022777"/>
    </source>
</evidence>
<dbReference type="Pfam" id="PF08448">
    <property type="entry name" value="PAS_4"/>
    <property type="match status" value="1"/>
</dbReference>
<keyword evidence="8" id="KW-0716">Sensory transduction</keyword>
<evidence type="ECO:0000256" key="9">
    <source>
        <dbReference type="ARBA" id="ARBA00022630"/>
    </source>
</evidence>
<dbReference type="RefSeq" id="WP_139076720.1">
    <property type="nucleotide sequence ID" value="NZ_VDFU01000010.1"/>
</dbReference>
<keyword evidence="5" id="KW-0997">Cell inner membrane</keyword>
<evidence type="ECO:0000256" key="17">
    <source>
        <dbReference type="ARBA" id="ARBA00022989"/>
    </source>
</evidence>
<organism evidence="24 25">
    <name type="scientific">Rubellimicrobium rubrum</name>
    <dbReference type="NCBI Taxonomy" id="2585369"/>
    <lineage>
        <taxon>Bacteria</taxon>
        <taxon>Pseudomonadati</taxon>
        <taxon>Pseudomonadota</taxon>
        <taxon>Alphaproteobacteria</taxon>
        <taxon>Rhodobacterales</taxon>
        <taxon>Roseobacteraceae</taxon>
        <taxon>Rubellimicrobium</taxon>
    </lineage>
</organism>
<evidence type="ECO:0000256" key="14">
    <source>
        <dbReference type="ARBA" id="ARBA00022741"/>
    </source>
</evidence>
<dbReference type="SMART" id="SM00086">
    <property type="entry name" value="PAC"/>
    <property type="match status" value="3"/>
</dbReference>
<dbReference type="InterPro" id="IPR035965">
    <property type="entry name" value="PAS-like_dom_sf"/>
</dbReference>
<dbReference type="CDD" id="cd00130">
    <property type="entry name" value="PAS"/>
    <property type="match status" value="1"/>
</dbReference>
<keyword evidence="10" id="KW-0288">FMN</keyword>
<evidence type="ECO:0000256" key="16">
    <source>
        <dbReference type="ARBA" id="ARBA00022840"/>
    </source>
</evidence>
<keyword evidence="14" id="KW-0547">Nucleotide-binding</keyword>
<dbReference type="InterPro" id="IPR013655">
    <property type="entry name" value="PAS_fold_3"/>
</dbReference>
<evidence type="ECO:0000256" key="1">
    <source>
        <dbReference type="ARBA" id="ARBA00000085"/>
    </source>
</evidence>
<evidence type="ECO:0000256" key="11">
    <source>
        <dbReference type="ARBA" id="ARBA00022679"/>
    </source>
</evidence>
<evidence type="ECO:0000256" key="19">
    <source>
        <dbReference type="ARBA" id="ARBA00023026"/>
    </source>
</evidence>
<dbReference type="EC" id="2.7.13.3" evidence="3"/>
<dbReference type="EMBL" id="VDFU01000010">
    <property type="protein sequence ID" value="TNC49551.1"/>
    <property type="molecule type" value="Genomic_DNA"/>
</dbReference>
<dbReference type="OrthoDB" id="9760752at2"/>
<dbReference type="InterPro" id="IPR013656">
    <property type="entry name" value="PAS_4"/>
</dbReference>
<dbReference type="InterPro" id="IPR000014">
    <property type="entry name" value="PAS"/>
</dbReference>
<dbReference type="GO" id="GO:0004673">
    <property type="term" value="F:protein histidine kinase activity"/>
    <property type="evidence" value="ECO:0007669"/>
    <property type="project" value="UniProtKB-EC"/>
</dbReference>
<dbReference type="GO" id="GO:0009881">
    <property type="term" value="F:photoreceptor activity"/>
    <property type="evidence" value="ECO:0007669"/>
    <property type="project" value="UniProtKB-KW"/>
</dbReference>
<evidence type="ECO:0000256" key="4">
    <source>
        <dbReference type="ARBA" id="ARBA00022475"/>
    </source>
</evidence>
<keyword evidence="15" id="KW-0418">Kinase</keyword>